<evidence type="ECO:0000313" key="3">
    <source>
        <dbReference type="Proteomes" id="UP001165367"/>
    </source>
</evidence>
<name>A0ABS9KVJ6_9BACT</name>
<proteinExistence type="predicted"/>
<evidence type="ECO:0000256" key="1">
    <source>
        <dbReference type="SAM" id="Coils"/>
    </source>
</evidence>
<dbReference type="RefSeq" id="WP_237874841.1">
    <property type="nucleotide sequence ID" value="NZ_JAKLTR010000012.1"/>
</dbReference>
<keyword evidence="3" id="KW-1185">Reference proteome</keyword>
<dbReference type="Proteomes" id="UP001165367">
    <property type="component" value="Unassembled WGS sequence"/>
</dbReference>
<feature type="coiled-coil region" evidence="1">
    <location>
        <begin position="3"/>
        <end position="30"/>
    </location>
</feature>
<keyword evidence="1" id="KW-0175">Coiled coil</keyword>
<comment type="caution">
    <text evidence="2">The sequence shown here is derived from an EMBL/GenBank/DDBJ whole genome shotgun (WGS) entry which is preliminary data.</text>
</comment>
<dbReference type="EMBL" id="JAKLTR010000012">
    <property type="protein sequence ID" value="MCG2616307.1"/>
    <property type="molecule type" value="Genomic_DNA"/>
</dbReference>
<gene>
    <name evidence="2" type="ORF">LZZ85_18555</name>
</gene>
<organism evidence="2 3">
    <name type="scientific">Terrimonas ginsenosidimutans</name>
    <dbReference type="NCBI Taxonomy" id="2908004"/>
    <lineage>
        <taxon>Bacteria</taxon>
        <taxon>Pseudomonadati</taxon>
        <taxon>Bacteroidota</taxon>
        <taxon>Chitinophagia</taxon>
        <taxon>Chitinophagales</taxon>
        <taxon>Chitinophagaceae</taxon>
        <taxon>Terrimonas</taxon>
    </lineage>
</organism>
<protein>
    <submittedName>
        <fullName evidence="2">Uncharacterized protein</fullName>
    </submittedName>
</protein>
<evidence type="ECO:0000313" key="2">
    <source>
        <dbReference type="EMBL" id="MCG2616307.1"/>
    </source>
</evidence>
<accession>A0ABS9KVJ6</accession>
<sequence>MKTTIQINNLNDLEKELARLHQQLSAKETAITQHWVGLKRNALKLCWNSFRAGFASSMLKSVLGGEADHPVTIALRDGIKWIAARFKKQGG</sequence>
<reference evidence="2" key="1">
    <citation type="submission" date="2022-01" db="EMBL/GenBank/DDBJ databases">
        <authorList>
            <person name="Jo J.-H."/>
            <person name="Im W.-T."/>
        </authorList>
    </citation>
    <scope>NUCLEOTIDE SEQUENCE</scope>
    <source>
        <strain evidence="2">NA20</strain>
    </source>
</reference>